<evidence type="ECO:0000256" key="2">
    <source>
        <dbReference type="ARBA" id="ARBA00022692"/>
    </source>
</evidence>
<dbReference type="Pfam" id="PF00892">
    <property type="entry name" value="EamA"/>
    <property type="match status" value="1"/>
</dbReference>
<reference evidence="7 8" key="1">
    <citation type="submission" date="2020-07" db="EMBL/GenBank/DDBJ databases">
        <title>Transfer of Campylobacter canadensis to the novel genus Avispirillum gen. nov., that also includes two novel species recovered from migratory waterfowl: Avispirillum anseris sp. nov. and Avispirillum brantae sp. nov.</title>
        <authorList>
            <person name="Miller W.G."/>
            <person name="Chapman M.H."/>
            <person name="Yee E."/>
            <person name="Inglis G.D."/>
        </authorList>
    </citation>
    <scope>NUCLEOTIDE SEQUENCE [LARGE SCALE GENOMIC DNA]</scope>
    <source>
        <strain evidence="7 8">L283</strain>
    </source>
</reference>
<protein>
    <submittedName>
        <fullName evidence="7">DMT family transporter</fullName>
    </submittedName>
</protein>
<evidence type="ECO:0000313" key="8">
    <source>
        <dbReference type="Proteomes" id="UP000786183"/>
    </source>
</evidence>
<keyword evidence="3 5" id="KW-1133">Transmembrane helix</keyword>
<sequence>MKQVIRKNLGIYFMILASFAFSLMGSFAKLLSNELNSIEIMFFRNIIGVFFLYYLYYKIPHKKSGGKPLLLILRGIFGTISLYAFFYNVSNISLGGAFAFQKTNPLFVALIAFLFLNEKLSLKAVLCLFISFIGVLLIVQPFAPEQLHSGFDLKNSLLGIASGLFAALALTSVRELGKVYNTEIIAISFFLSGSLLPIFSMLAVEFKPDLMQYDFAFNAFKMPSFLAFIYIIFMGIFSCLYQLYVTKAYKAAKKAGIVAGVGYLDVVITLLIGLLLGDDLPSFLIFLGIILILFGGIGLSLFKR</sequence>
<dbReference type="PANTHER" id="PTHR22911:SF6">
    <property type="entry name" value="SOLUTE CARRIER FAMILY 35 MEMBER G1"/>
    <property type="match status" value="1"/>
</dbReference>
<evidence type="ECO:0000256" key="4">
    <source>
        <dbReference type="ARBA" id="ARBA00023136"/>
    </source>
</evidence>
<feature type="transmembrane region" description="Helical" evidence="5">
    <location>
        <begin position="9"/>
        <end position="28"/>
    </location>
</feature>
<dbReference type="InterPro" id="IPR037185">
    <property type="entry name" value="EmrE-like"/>
</dbReference>
<feature type="transmembrane region" description="Helical" evidence="5">
    <location>
        <begin position="256"/>
        <end position="277"/>
    </location>
</feature>
<dbReference type="SUPFAM" id="SSF103481">
    <property type="entry name" value="Multidrug resistance efflux transporter EmrE"/>
    <property type="match status" value="2"/>
</dbReference>
<comment type="subcellular location">
    <subcellularLocation>
        <location evidence="1">Membrane</location>
        <topology evidence="1">Multi-pass membrane protein</topology>
    </subcellularLocation>
</comment>
<evidence type="ECO:0000313" key="7">
    <source>
        <dbReference type="EMBL" id="MBZ7987521.1"/>
    </source>
</evidence>
<comment type="caution">
    <text evidence="7">The sequence shown here is derived from an EMBL/GenBank/DDBJ whole genome shotgun (WGS) entry which is preliminary data.</text>
</comment>
<evidence type="ECO:0000256" key="3">
    <source>
        <dbReference type="ARBA" id="ARBA00022989"/>
    </source>
</evidence>
<feature type="transmembrane region" description="Helical" evidence="5">
    <location>
        <begin position="155"/>
        <end position="173"/>
    </location>
</feature>
<name>A0ABS7WRZ2_9BACT</name>
<gene>
    <name evidence="7" type="ORF">AVCANL283_05320</name>
</gene>
<feature type="domain" description="EamA" evidence="6">
    <location>
        <begin position="9"/>
        <end position="139"/>
    </location>
</feature>
<keyword evidence="4 5" id="KW-0472">Membrane</keyword>
<evidence type="ECO:0000256" key="1">
    <source>
        <dbReference type="ARBA" id="ARBA00004141"/>
    </source>
</evidence>
<feature type="transmembrane region" description="Helical" evidence="5">
    <location>
        <begin position="40"/>
        <end position="57"/>
    </location>
</feature>
<evidence type="ECO:0000259" key="6">
    <source>
        <dbReference type="Pfam" id="PF00892"/>
    </source>
</evidence>
<keyword evidence="2 5" id="KW-0812">Transmembrane</keyword>
<keyword evidence="8" id="KW-1185">Reference proteome</keyword>
<dbReference type="EMBL" id="JACGBB010000009">
    <property type="protein sequence ID" value="MBZ7987521.1"/>
    <property type="molecule type" value="Genomic_DNA"/>
</dbReference>
<feature type="transmembrane region" description="Helical" evidence="5">
    <location>
        <begin position="69"/>
        <end position="86"/>
    </location>
</feature>
<evidence type="ECO:0000256" key="5">
    <source>
        <dbReference type="SAM" id="Phobius"/>
    </source>
</evidence>
<organism evidence="7 8">
    <name type="scientific">Campylobacter canadensis</name>
    <dbReference type="NCBI Taxonomy" id="449520"/>
    <lineage>
        <taxon>Bacteria</taxon>
        <taxon>Pseudomonadati</taxon>
        <taxon>Campylobacterota</taxon>
        <taxon>Epsilonproteobacteria</taxon>
        <taxon>Campylobacterales</taxon>
        <taxon>Campylobacteraceae</taxon>
        <taxon>Campylobacter</taxon>
    </lineage>
</organism>
<dbReference type="Proteomes" id="UP000786183">
    <property type="component" value="Unassembled WGS sequence"/>
</dbReference>
<dbReference type="PANTHER" id="PTHR22911">
    <property type="entry name" value="ACYL-MALONYL CONDENSING ENZYME-RELATED"/>
    <property type="match status" value="1"/>
</dbReference>
<feature type="transmembrane region" description="Helical" evidence="5">
    <location>
        <begin position="185"/>
        <end position="204"/>
    </location>
</feature>
<feature type="transmembrane region" description="Helical" evidence="5">
    <location>
        <begin position="283"/>
        <end position="302"/>
    </location>
</feature>
<dbReference type="InterPro" id="IPR000620">
    <property type="entry name" value="EamA_dom"/>
</dbReference>
<feature type="transmembrane region" description="Helical" evidence="5">
    <location>
        <begin position="224"/>
        <end position="244"/>
    </location>
</feature>
<proteinExistence type="predicted"/>
<feature type="transmembrane region" description="Helical" evidence="5">
    <location>
        <begin position="124"/>
        <end position="143"/>
    </location>
</feature>
<feature type="transmembrane region" description="Helical" evidence="5">
    <location>
        <begin position="98"/>
        <end position="117"/>
    </location>
</feature>
<accession>A0ABS7WRZ2</accession>